<reference evidence="3 4" key="1">
    <citation type="submission" date="2019-03" db="EMBL/GenBank/DDBJ databases">
        <title>Genomic Encyclopedia of Type Strains, Phase IV (KMG-IV): sequencing the most valuable type-strain genomes for metagenomic binning, comparative biology and taxonomic classification.</title>
        <authorList>
            <person name="Goeker M."/>
        </authorList>
    </citation>
    <scope>NUCLEOTIDE SEQUENCE [LARGE SCALE GENOMIC DNA]</scope>
    <source>
        <strain evidence="3 4">DSM 45934</strain>
    </source>
</reference>
<feature type="transmembrane region" description="Helical" evidence="2">
    <location>
        <begin position="115"/>
        <end position="136"/>
    </location>
</feature>
<feature type="transmembrane region" description="Helical" evidence="2">
    <location>
        <begin position="81"/>
        <end position="103"/>
    </location>
</feature>
<proteinExistence type="predicted"/>
<dbReference type="AlphaFoldDB" id="A0A4V6NNW7"/>
<dbReference type="Proteomes" id="UP000295680">
    <property type="component" value="Unassembled WGS sequence"/>
</dbReference>
<evidence type="ECO:0000313" key="3">
    <source>
        <dbReference type="EMBL" id="TCO58220.1"/>
    </source>
</evidence>
<feature type="region of interest" description="Disordered" evidence="1">
    <location>
        <begin position="1"/>
        <end position="35"/>
    </location>
</feature>
<comment type="caution">
    <text evidence="3">The sequence shown here is derived from an EMBL/GenBank/DDBJ whole genome shotgun (WGS) entry which is preliminary data.</text>
</comment>
<gene>
    <name evidence="3" type="ORF">EV192_105285</name>
</gene>
<name>A0A4V6NNW7_9PSEU</name>
<evidence type="ECO:0000256" key="2">
    <source>
        <dbReference type="SAM" id="Phobius"/>
    </source>
</evidence>
<feature type="transmembrane region" description="Helical" evidence="2">
    <location>
        <begin position="42"/>
        <end position="61"/>
    </location>
</feature>
<protein>
    <submittedName>
        <fullName evidence="3">Uncharacterized protein</fullName>
    </submittedName>
</protein>
<dbReference type="EMBL" id="SLWS01000005">
    <property type="protein sequence ID" value="TCO58220.1"/>
    <property type="molecule type" value="Genomic_DNA"/>
</dbReference>
<accession>A0A4V6NNW7</accession>
<feature type="transmembrane region" description="Helical" evidence="2">
    <location>
        <begin position="156"/>
        <end position="179"/>
    </location>
</feature>
<keyword evidence="2" id="KW-1133">Transmembrane helix</keyword>
<evidence type="ECO:0000313" key="4">
    <source>
        <dbReference type="Proteomes" id="UP000295680"/>
    </source>
</evidence>
<evidence type="ECO:0000256" key="1">
    <source>
        <dbReference type="SAM" id="MobiDB-lite"/>
    </source>
</evidence>
<keyword evidence="4" id="KW-1185">Reference proteome</keyword>
<sequence length="187" mass="19469">MLSGGSAGKSTSPRGTPAPAAILDRVTDTPPSTPHQTTLPEWIGVSAGAVAVVASFLPWFTLSGTLADQQKTLGLRSWLTAWGAGFLGWFPTVLLVVVAAVIVSQRFARALRILAPLWLTLAVVAIAMILLRWITVPDATKLTGQSPDYASFHSGVGLYVGLVAAVVSAVTGLFAFLAAQKQVSSAE</sequence>
<organism evidence="3 4">
    <name type="scientific">Actinocrispum wychmicini</name>
    <dbReference type="NCBI Taxonomy" id="1213861"/>
    <lineage>
        <taxon>Bacteria</taxon>
        <taxon>Bacillati</taxon>
        <taxon>Actinomycetota</taxon>
        <taxon>Actinomycetes</taxon>
        <taxon>Pseudonocardiales</taxon>
        <taxon>Pseudonocardiaceae</taxon>
        <taxon>Actinocrispum</taxon>
    </lineage>
</organism>
<keyword evidence="2" id="KW-0812">Transmembrane</keyword>
<keyword evidence="2" id="KW-0472">Membrane</keyword>